<feature type="domain" description="AB hydrolase-1" evidence="1">
    <location>
        <begin position="10"/>
        <end position="215"/>
    </location>
</feature>
<dbReference type="InterPro" id="IPR050266">
    <property type="entry name" value="AB_hydrolase_sf"/>
</dbReference>
<keyword evidence="2" id="KW-0378">Hydrolase</keyword>
<evidence type="ECO:0000259" key="1">
    <source>
        <dbReference type="Pfam" id="PF00561"/>
    </source>
</evidence>
<organism evidence="2 3">
    <name type="scientific">Sphaerisporangium album</name>
    <dbReference type="NCBI Taxonomy" id="509200"/>
    <lineage>
        <taxon>Bacteria</taxon>
        <taxon>Bacillati</taxon>
        <taxon>Actinomycetota</taxon>
        <taxon>Actinomycetes</taxon>
        <taxon>Streptosporangiales</taxon>
        <taxon>Streptosporangiaceae</taxon>
        <taxon>Sphaerisporangium</taxon>
    </lineage>
</organism>
<dbReference type="GO" id="GO:0016020">
    <property type="term" value="C:membrane"/>
    <property type="evidence" value="ECO:0007669"/>
    <property type="project" value="TreeGrafter"/>
</dbReference>
<dbReference type="PANTHER" id="PTHR43798">
    <property type="entry name" value="MONOACYLGLYCEROL LIPASE"/>
    <property type="match status" value="1"/>
</dbReference>
<dbReference type="OrthoDB" id="4481859at2"/>
<dbReference type="AlphaFoldDB" id="A0A367FC08"/>
<dbReference type="Pfam" id="PF00561">
    <property type="entry name" value="Abhydrolase_1"/>
    <property type="match status" value="1"/>
</dbReference>
<dbReference type="PRINTS" id="PR00111">
    <property type="entry name" value="ABHYDROLASE"/>
</dbReference>
<accession>A0A367FC08</accession>
<dbReference type="PANTHER" id="PTHR43798:SF33">
    <property type="entry name" value="HYDROLASE, PUTATIVE (AFU_ORTHOLOGUE AFUA_2G14860)-RELATED"/>
    <property type="match status" value="1"/>
</dbReference>
<dbReference type="InterPro" id="IPR029058">
    <property type="entry name" value="AB_hydrolase_fold"/>
</dbReference>
<reference evidence="2 3" key="1">
    <citation type="submission" date="2018-06" db="EMBL/GenBank/DDBJ databases">
        <title>Sphaerisporangium craniellae sp. nov., isolated from a marine sponge in the South China Sea.</title>
        <authorList>
            <person name="Li L."/>
        </authorList>
    </citation>
    <scope>NUCLEOTIDE SEQUENCE [LARGE SCALE GENOMIC DNA]</scope>
    <source>
        <strain evidence="2 3">CCTCC AA 208026</strain>
    </source>
</reference>
<dbReference type="SUPFAM" id="SSF53474">
    <property type="entry name" value="alpha/beta-Hydrolases"/>
    <property type="match status" value="1"/>
</dbReference>
<dbReference type="InterPro" id="IPR000073">
    <property type="entry name" value="AB_hydrolase_1"/>
</dbReference>
<name>A0A367FC08_9ACTN</name>
<dbReference type="GO" id="GO:0016787">
    <property type="term" value="F:hydrolase activity"/>
    <property type="evidence" value="ECO:0007669"/>
    <property type="project" value="UniProtKB-KW"/>
</dbReference>
<evidence type="ECO:0000313" key="3">
    <source>
        <dbReference type="Proteomes" id="UP000253094"/>
    </source>
</evidence>
<evidence type="ECO:0000313" key="2">
    <source>
        <dbReference type="EMBL" id="RCG27120.1"/>
    </source>
</evidence>
<gene>
    <name evidence="2" type="ORF">DQ384_27815</name>
</gene>
<dbReference type="EMBL" id="QOIL01000017">
    <property type="protein sequence ID" value="RCG27120.1"/>
    <property type="molecule type" value="Genomic_DNA"/>
</dbReference>
<protein>
    <submittedName>
        <fullName evidence="2">Alpha/beta fold hydrolase</fullName>
    </submittedName>
</protein>
<proteinExistence type="predicted"/>
<dbReference type="Gene3D" id="3.40.50.1820">
    <property type="entry name" value="alpha/beta hydrolase"/>
    <property type="match status" value="1"/>
</dbReference>
<dbReference type="Proteomes" id="UP000253094">
    <property type="component" value="Unassembled WGS sequence"/>
</dbReference>
<comment type="caution">
    <text evidence="2">The sequence shown here is derived from an EMBL/GenBank/DDBJ whole genome shotgun (WGS) entry which is preliminary data.</text>
</comment>
<sequence length="232" mass="24938">MHPFNIGAGVYAEQFAALADRYRLVSVHHPGVGRTTAAADITLDGIARLCHDVLRELGAEFPVHVAGWSFGALTALSFALRYPKDTASLILIAGSHRIGNRVGEINRLEVVAAEDFDHVIERSGSERLRDEREALVTTLLRSESMDPQIGLRYLDVFADRPDLLARLPEIAAPTLIVQGAHDTVIPGKTAHLLHGAIPDAEYAEIADAGHFPGLTSPGAVNSIVADFLGRVS</sequence>
<keyword evidence="3" id="KW-1185">Reference proteome</keyword>